<dbReference type="GeneID" id="39592071"/>
<proteinExistence type="predicted"/>
<sequence>MLALAAVLFGLQLVAARPAAQLHHASRNHPRAAPKAPRSLPYVKTLATLSYMPTVQSASYVNLTHMMPKVIDNAIAITSHSWEFGVLTQTLLEVYSPNLAPFDWITGALGNQDYLPFMLCNVTANELSSYDWSGAPSDGADSNLNDYLWDSTSKKTLSPQPLLDGAGSLGDPASLGVAAWVLAHYADQVSGQLSSVQDDDAYAWAVGNQLAYLYAGYESDNGTISQREGYFEVWADMGYMISPFMAYLGLATSNTTLLTAALNQWTLDSSALLDTSVNLYRHVNTFDARFWATGNAWMLQGLMRILASIDSAGQTDNMGTSVSTAETTAANVFTALFNQLTSDGRLPNYMLTDDSTLSIADSTGTAGVVAAFYRFYIRRPDLAKALTTKAAQAFDGVVAKIDSSFWLTDVVDPLGTNGFIVTPGSGTQSPEGQSFVALMWAARTAAKI</sequence>
<comment type="caution">
    <text evidence="3">The sequence shown here is derived from an EMBL/GenBank/DDBJ whole genome shotgun (WGS) entry which is preliminary data.</text>
</comment>
<dbReference type="GO" id="GO:0016787">
    <property type="term" value="F:hydrolase activity"/>
    <property type="evidence" value="ECO:0007669"/>
    <property type="project" value="UniProtKB-KW"/>
</dbReference>
<organism evidence="3 4">
    <name type="scientific">Apiotrichum porosum</name>
    <dbReference type="NCBI Taxonomy" id="105984"/>
    <lineage>
        <taxon>Eukaryota</taxon>
        <taxon>Fungi</taxon>
        <taxon>Dikarya</taxon>
        <taxon>Basidiomycota</taxon>
        <taxon>Agaricomycotina</taxon>
        <taxon>Tremellomycetes</taxon>
        <taxon>Trichosporonales</taxon>
        <taxon>Trichosporonaceae</taxon>
        <taxon>Apiotrichum</taxon>
    </lineage>
</organism>
<dbReference type="Proteomes" id="UP000279236">
    <property type="component" value="Unassembled WGS sequence"/>
</dbReference>
<keyword evidence="1" id="KW-0378">Hydrolase</keyword>
<evidence type="ECO:0000256" key="2">
    <source>
        <dbReference type="SAM" id="SignalP"/>
    </source>
</evidence>
<dbReference type="Gene3D" id="1.50.10.10">
    <property type="match status" value="1"/>
</dbReference>
<dbReference type="RefSeq" id="XP_028476779.1">
    <property type="nucleotide sequence ID" value="XM_028622886.1"/>
</dbReference>
<feature type="chain" id="PRO_5019284629" evidence="2">
    <location>
        <begin position="17"/>
        <end position="448"/>
    </location>
</feature>
<evidence type="ECO:0000313" key="4">
    <source>
        <dbReference type="Proteomes" id="UP000279236"/>
    </source>
</evidence>
<name>A0A427XUS5_9TREE</name>
<dbReference type="EMBL" id="RSCE01000005">
    <property type="protein sequence ID" value="RSH82547.1"/>
    <property type="molecule type" value="Genomic_DNA"/>
</dbReference>
<evidence type="ECO:0000256" key="1">
    <source>
        <dbReference type="ARBA" id="ARBA00022801"/>
    </source>
</evidence>
<reference evidence="3 4" key="1">
    <citation type="submission" date="2018-11" db="EMBL/GenBank/DDBJ databases">
        <title>Genome sequence of Apiotrichum porosum DSM 27194.</title>
        <authorList>
            <person name="Aliyu H."/>
            <person name="Gorte O."/>
            <person name="Ochsenreither K."/>
        </authorList>
    </citation>
    <scope>NUCLEOTIDE SEQUENCE [LARGE SCALE GENOMIC DNA]</scope>
    <source>
        <strain evidence="3 4">DSM 27194</strain>
    </source>
</reference>
<dbReference type="InterPro" id="IPR012341">
    <property type="entry name" value="6hp_glycosidase-like_sf"/>
</dbReference>
<dbReference type="SUPFAM" id="SSF48208">
    <property type="entry name" value="Six-hairpin glycosidases"/>
    <property type="match status" value="1"/>
</dbReference>
<dbReference type="PANTHER" id="PTHR41814:SF1">
    <property type="entry name" value="CELLULASE"/>
    <property type="match status" value="1"/>
</dbReference>
<dbReference type="InterPro" id="IPR008928">
    <property type="entry name" value="6-hairpin_glycosidase_sf"/>
</dbReference>
<dbReference type="GO" id="GO:0005975">
    <property type="term" value="P:carbohydrate metabolic process"/>
    <property type="evidence" value="ECO:0007669"/>
    <property type="project" value="InterPro"/>
</dbReference>
<keyword evidence="2" id="KW-0732">Signal</keyword>
<feature type="signal peptide" evidence="2">
    <location>
        <begin position="1"/>
        <end position="16"/>
    </location>
</feature>
<dbReference type="InterPro" id="IPR010905">
    <property type="entry name" value="Glyco_hydro_88"/>
</dbReference>
<dbReference type="OrthoDB" id="4138492at2759"/>
<dbReference type="AlphaFoldDB" id="A0A427XUS5"/>
<accession>A0A427XUS5</accession>
<protein>
    <submittedName>
        <fullName evidence="3">Uncharacterized protein</fullName>
    </submittedName>
</protein>
<evidence type="ECO:0000313" key="3">
    <source>
        <dbReference type="EMBL" id="RSH82547.1"/>
    </source>
</evidence>
<gene>
    <name evidence="3" type="ORF">EHS24_007528</name>
</gene>
<dbReference type="PANTHER" id="PTHR41814">
    <property type="entry name" value="EXPRESSED PROTEIN"/>
    <property type="match status" value="1"/>
</dbReference>
<keyword evidence="4" id="KW-1185">Reference proteome</keyword>
<dbReference type="Pfam" id="PF07470">
    <property type="entry name" value="Glyco_hydro_88"/>
    <property type="match status" value="1"/>
</dbReference>